<gene>
    <name evidence="1" type="ORF">C7438_1311</name>
</gene>
<sequence length="84" mass="9749">MSAGTSDSILYVRELLARFGARIYLGNRRWELELMEEELDELFESGLVMREEYLKAKRILSRELRELDRPFDASESPGEGDVPP</sequence>
<dbReference type="RefSeq" id="WP_211322120.1">
    <property type="nucleotide sequence ID" value="NZ_RBIJ01000004.1"/>
</dbReference>
<dbReference type="AlphaFoldDB" id="A0A660KZM7"/>
<evidence type="ECO:0000313" key="2">
    <source>
        <dbReference type="Proteomes" id="UP000267019"/>
    </source>
</evidence>
<dbReference type="Gene3D" id="1.10.287.760">
    <property type="entry name" value="YqgQ-like"/>
    <property type="match status" value="1"/>
</dbReference>
<dbReference type="InterPro" id="IPR009256">
    <property type="entry name" value="YqgQ-like"/>
</dbReference>
<accession>A0A660KZM7</accession>
<protein>
    <submittedName>
        <fullName evidence="1">Uncharacterized protein YqgQ</fullName>
    </submittedName>
</protein>
<dbReference type="InterPro" id="IPR023164">
    <property type="entry name" value="YqgQ-like_sf"/>
</dbReference>
<proteinExistence type="predicted"/>
<reference evidence="1 2" key="1">
    <citation type="submission" date="2018-10" db="EMBL/GenBank/DDBJ databases">
        <title>Genomic Encyclopedia of Type Strains, Phase IV (KMG-IV): sequencing the most valuable type-strain genomes for metagenomic binning, comparative biology and taxonomic classification.</title>
        <authorList>
            <person name="Goeker M."/>
        </authorList>
    </citation>
    <scope>NUCLEOTIDE SEQUENCE [LARGE SCALE GENOMIC DNA]</scope>
    <source>
        <strain evidence="1 2">DSM 22653</strain>
    </source>
</reference>
<name>A0A660KZM7_9BACL</name>
<organism evidence="1 2">
    <name type="scientific">Brockia lithotrophica</name>
    <dbReference type="NCBI Taxonomy" id="933949"/>
    <lineage>
        <taxon>Bacteria</taxon>
        <taxon>Bacillati</taxon>
        <taxon>Bacillota</taxon>
        <taxon>Bacilli</taxon>
        <taxon>Bacillales</taxon>
        <taxon>Bacillales Family X. Incertae Sedis</taxon>
        <taxon>Brockia</taxon>
    </lineage>
</organism>
<dbReference type="SUPFAM" id="SSF158379">
    <property type="entry name" value="YqgQ-like"/>
    <property type="match status" value="1"/>
</dbReference>
<evidence type="ECO:0000313" key="1">
    <source>
        <dbReference type="EMBL" id="RKQ84142.1"/>
    </source>
</evidence>
<dbReference type="Proteomes" id="UP000267019">
    <property type="component" value="Unassembled WGS sequence"/>
</dbReference>
<keyword evidence="2" id="KW-1185">Reference proteome</keyword>
<dbReference type="Pfam" id="PF06014">
    <property type="entry name" value="YqgQ-like"/>
    <property type="match status" value="1"/>
</dbReference>
<comment type="caution">
    <text evidence="1">The sequence shown here is derived from an EMBL/GenBank/DDBJ whole genome shotgun (WGS) entry which is preliminary data.</text>
</comment>
<dbReference type="EMBL" id="RBIJ01000004">
    <property type="protein sequence ID" value="RKQ84142.1"/>
    <property type="molecule type" value="Genomic_DNA"/>
</dbReference>